<organism evidence="6 7">
    <name type="scientific">Debaryomyces fabryi</name>
    <dbReference type="NCBI Taxonomy" id="58627"/>
    <lineage>
        <taxon>Eukaryota</taxon>
        <taxon>Fungi</taxon>
        <taxon>Dikarya</taxon>
        <taxon>Ascomycota</taxon>
        <taxon>Saccharomycotina</taxon>
        <taxon>Pichiomycetes</taxon>
        <taxon>Debaryomycetaceae</taxon>
        <taxon>Debaryomyces</taxon>
    </lineage>
</organism>
<sequence length="500" mass="54829">MSSQISSEIELSDLGTRRIREAQDANMNGNGKHGNIDAITRRGINGLNDTIVQHTYTGGEDEETSAEGTVRSDDNEDRPPDGGFKAYSVMIGSFFTILTNLGLINSIGAIQTYVSEHQLSDLSAINVSWIFSIYLCLAYGVGLFTGSTFDKRGPLELMVISAVLLVADLFGAAYSKLVYQFILSFIAVGISNGLSITPSIGVMNHWFSNKKIGMIQGISTSAGSLGGLVFPLLLRFLYPNYGFTIALIILGCICLGCMIIGIVLIKERVKRKEPSEPSSSTERLESLSKWKKMREEAKVLSFKHLKDTRYTLLIVGAFFAELALVMVITYFATYAIAQNVSESTSYILLTVWNATGILGRFIPGYGSDIFGKFNMNILMLLGFNISIFALWIPFGYNLKVLYAFAALGGFFLGLILSMVPICLAQISLVVEFGERYGLLNFFVSIGNLFGIPIAAVIIGDGSIHNYNKFAIFVCVCSVVGTFFWYLSRYSIVGFKLNVKV</sequence>
<feature type="transmembrane region" description="Helical" evidence="4">
    <location>
        <begin position="436"/>
        <end position="457"/>
    </location>
</feature>
<feature type="compositionally biased region" description="Basic and acidic residues" evidence="3">
    <location>
        <begin position="70"/>
        <end position="80"/>
    </location>
</feature>
<comment type="subcellular location">
    <subcellularLocation>
        <location evidence="1">Membrane</location>
        <topology evidence="1">Multi-pass membrane protein</topology>
    </subcellularLocation>
</comment>
<comment type="caution">
    <text evidence="6">The sequence shown here is derived from an EMBL/GenBank/DDBJ whole genome shotgun (WGS) entry which is preliminary data.</text>
</comment>
<evidence type="ECO:0000256" key="2">
    <source>
        <dbReference type="ARBA" id="ARBA00006727"/>
    </source>
</evidence>
<feature type="transmembrane region" description="Helical" evidence="4">
    <location>
        <begin position="400"/>
        <end position="424"/>
    </location>
</feature>
<feature type="transmembrane region" description="Helical" evidence="4">
    <location>
        <begin position="127"/>
        <end position="145"/>
    </location>
</feature>
<feature type="transmembrane region" description="Helical" evidence="4">
    <location>
        <begin position="243"/>
        <end position="265"/>
    </location>
</feature>
<keyword evidence="7" id="KW-1185">Reference proteome</keyword>
<dbReference type="InterPro" id="IPR036259">
    <property type="entry name" value="MFS_trans_sf"/>
</dbReference>
<feature type="transmembrane region" description="Helical" evidence="4">
    <location>
        <begin position="310"/>
        <end position="337"/>
    </location>
</feature>
<evidence type="ECO:0000256" key="3">
    <source>
        <dbReference type="SAM" id="MobiDB-lite"/>
    </source>
</evidence>
<dbReference type="PROSITE" id="PS50850">
    <property type="entry name" value="MFS"/>
    <property type="match status" value="1"/>
</dbReference>
<feature type="domain" description="Major facilitator superfamily (MFS) profile" evidence="5">
    <location>
        <begin position="86"/>
        <end position="491"/>
    </location>
</feature>
<feature type="transmembrane region" description="Helical" evidence="4">
    <location>
        <begin position="181"/>
        <end position="203"/>
    </location>
</feature>
<accession>A0A0V1Q3E3</accession>
<feature type="transmembrane region" description="Helical" evidence="4">
    <location>
        <begin position="215"/>
        <end position="237"/>
    </location>
</feature>
<feature type="transmembrane region" description="Helical" evidence="4">
    <location>
        <begin position="157"/>
        <end position="175"/>
    </location>
</feature>
<feature type="transmembrane region" description="Helical" evidence="4">
    <location>
        <begin position="375"/>
        <end position="394"/>
    </location>
</feature>
<keyword evidence="4" id="KW-0472">Membrane</keyword>
<dbReference type="SUPFAM" id="SSF103473">
    <property type="entry name" value="MFS general substrate transporter"/>
    <property type="match status" value="1"/>
</dbReference>
<evidence type="ECO:0000256" key="4">
    <source>
        <dbReference type="SAM" id="Phobius"/>
    </source>
</evidence>
<dbReference type="GO" id="GO:0016020">
    <property type="term" value="C:membrane"/>
    <property type="evidence" value="ECO:0007669"/>
    <property type="project" value="UniProtKB-SubCell"/>
</dbReference>
<evidence type="ECO:0000313" key="7">
    <source>
        <dbReference type="Proteomes" id="UP000054251"/>
    </source>
</evidence>
<dbReference type="Gene3D" id="1.20.1250.20">
    <property type="entry name" value="MFS general substrate transporter like domains"/>
    <property type="match status" value="1"/>
</dbReference>
<dbReference type="InterPro" id="IPR050327">
    <property type="entry name" value="Proton-linked_MCT"/>
</dbReference>
<dbReference type="RefSeq" id="XP_015468988.1">
    <property type="nucleotide sequence ID" value="XM_015610196.1"/>
</dbReference>
<dbReference type="PANTHER" id="PTHR11360">
    <property type="entry name" value="MONOCARBOXYLATE TRANSPORTER"/>
    <property type="match status" value="1"/>
</dbReference>
<dbReference type="Pfam" id="PF07690">
    <property type="entry name" value="MFS_1"/>
    <property type="match status" value="1"/>
</dbReference>
<feature type="transmembrane region" description="Helical" evidence="4">
    <location>
        <begin position="469"/>
        <end position="486"/>
    </location>
</feature>
<feature type="region of interest" description="Disordered" evidence="3">
    <location>
        <begin position="56"/>
        <end position="80"/>
    </location>
</feature>
<dbReference type="InterPro" id="IPR020846">
    <property type="entry name" value="MFS_dom"/>
</dbReference>
<dbReference type="PANTHER" id="PTHR11360:SF177">
    <property type="entry name" value="RIBOFLAVIN TRANSPORTER MCH5"/>
    <property type="match status" value="1"/>
</dbReference>
<dbReference type="OrthoDB" id="6509908at2759"/>
<dbReference type="Proteomes" id="UP000054251">
    <property type="component" value="Unassembled WGS sequence"/>
</dbReference>
<dbReference type="AlphaFoldDB" id="A0A0V1Q3E3"/>
<evidence type="ECO:0000313" key="6">
    <source>
        <dbReference type="EMBL" id="KSA02886.1"/>
    </source>
</evidence>
<name>A0A0V1Q3E3_9ASCO</name>
<keyword evidence="4" id="KW-0812">Transmembrane</keyword>
<proteinExistence type="inferred from homology"/>
<protein>
    <recommendedName>
        <fullName evidence="5">Major facilitator superfamily (MFS) profile domain-containing protein</fullName>
    </recommendedName>
</protein>
<dbReference type="EMBL" id="LMYN01000018">
    <property type="protein sequence ID" value="KSA02886.1"/>
    <property type="molecule type" value="Genomic_DNA"/>
</dbReference>
<keyword evidence="4" id="KW-1133">Transmembrane helix</keyword>
<feature type="transmembrane region" description="Helical" evidence="4">
    <location>
        <begin position="86"/>
        <end position="107"/>
    </location>
</feature>
<evidence type="ECO:0000259" key="5">
    <source>
        <dbReference type="PROSITE" id="PS50850"/>
    </source>
</evidence>
<dbReference type="GO" id="GO:0022857">
    <property type="term" value="F:transmembrane transporter activity"/>
    <property type="evidence" value="ECO:0007669"/>
    <property type="project" value="InterPro"/>
</dbReference>
<feature type="transmembrane region" description="Helical" evidence="4">
    <location>
        <begin position="343"/>
        <end position="363"/>
    </location>
</feature>
<reference evidence="6 7" key="1">
    <citation type="submission" date="2015-11" db="EMBL/GenBank/DDBJ databases">
        <title>The genome of Debaryomyces fabryi.</title>
        <authorList>
            <person name="Tafer H."/>
            <person name="Lopandic K."/>
        </authorList>
    </citation>
    <scope>NUCLEOTIDE SEQUENCE [LARGE SCALE GENOMIC DNA]</scope>
    <source>
        <strain evidence="6 7">CBS 789</strain>
    </source>
</reference>
<comment type="similarity">
    <text evidence="2">Belongs to the major facilitator superfamily. Monocarboxylate porter (TC 2.A.1.13) family.</text>
</comment>
<evidence type="ECO:0000256" key="1">
    <source>
        <dbReference type="ARBA" id="ARBA00004141"/>
    </source>
</evidence>
<gene>
    <name evidence="6" type="ORF">AC631_01366</name>
</gene>
<dbReference type="GO" id="GO:0032218">
    <property type="term" value="P:riboflavin transport"/>
    <property type="evidence" value="ECO:0007669"/>
    <property type="project" value="TreeGrafter"/>
</dbReference>
<dbReference type="InterPro" id="IPR011701">
    <property type="entry name" value="MFS"/>
</dbReference>
<dbReference type="GeneID" id="26838375"/>